<dbReference type="EMBL" id="JAGQLH010000084">
    <property type="protein sequence ID" value="MCA9386137.1"/>
    <property type="molecule type" value="Genomic_DNA"/>
</dbReference>
<accession>A0A955L9I6</accession>
<comment type="caution">
    <text evidence="1">The sequence shown here is derived from an EMBL/GenBank/DDBJ whole genome shotgun (WGS) entry which is preliminary data.</text>
</comment>
<dbReference type="Proteomes" id="UP000754563">
    <property type="component" value="Unassembled WGS sequence"/>
</dbReference>
<reference evidence="1" key="1">
    <citation type="submission" date="2020-04" db="EMBL/GenBank/DDBJ databases">
        <authorList>
            <person name="Zhang T."/>
        </authorList>
    </citation>
    <scope>NUCLEOTIDE SEQUENCE</scope>
    <source>
        <strain evidence="1">HKST-UBA11</strain>
    </source>
</reference>
<gene>
    <name evidence="1" type="ORF">KC717_05815</name>
</gene>
<name>A0A955L9I6_9BACT</name>
<organism evidence="1 2">
    <name type="scientific">Candidatus Dojkabacteria bacterium</name>
    <dbReference type="NCBI Taxonomy" id="2099670"/>
    <lineage>
        <taxon>Bacteria</taxon>
        <taxon>Candidatus Dojkabacteria</taxon>
    </lineage>
</organism>
<sequence>MDLQNAYNLVKDFIVKEGDYVHSNWHHMNIVKTADGGADVTTDFDQHVEKAFNEFVLEHFPDCGFRGEEHADYNRHGEYT</sequence>
<dbReference type="Gene3D" id="3.30.540.10">
    <property type="entry name" value="Fructose-1,6-Bisphosphatase, subunit A, domain 1"/>
    <property type="match status" value="1"/>
</dbReference>
<dbReference type="SUPFAM" id="SSF56655">
    <property type="entry name" value="Carbohydrate phosphatase"/>
    <property type="match status" value="1"/>
</dbReference>
<reference evidence="1" key="2">
    <citation type="journal article" date="2021" name="Microbiome">
        <title>Successional dynamics and alternative stable states in a saline activated sludge microbial community over 9 years.</title>
        <authorList>
            <person name="Wang Y."/>
            <person name="Ye J."/>
            <person name="Ju F."/>
            <person name="Liu L."/>
            <person name="Boyd J.A."/>
            <person name="Deng Y."/>
            <person name="Parks D.H."/>
            <person name="Jiang X."/>
            <person name="Yin X."/>
            <person name="Woodcroft B.J."/>
            <person name="Tyson G.W."/>
            <person name="Hugenholtz P."/>
            <person name="Polz M.F."/>
            <person name="Zhang T."/>
        </authorList>
    </citation>
    <scope>NUCLEOTIDE SEQUENCE</scope>
    <source>
        <strain evidence="1">HKST-UBA11</strain>
    </source>
</reference>
<evidence type="ECO:0000313" key="1">
    <source>
        <dbReference type="EMBL" id="MCA9386137.1"/>
    </source>
</evidence>
<protein>
    <submittedName>
        <fullName evidence="1">Uncharacterized protein</fullName>
    </submittedName>
</protein>
<proteinExistence type="predicted"/>
<dbReference type="AlphaFoldDB" id="A0A955L9I6"/>
<evidence type="ECO:0000313" key="2">
    <source>
        <dbReference type="Proteomes" id="UP000754563"/>
    </source>
</evidence>